<feature type="transmembrane region" description="Helical" evidence="2">
    <location>
        <begin position="69"/>
        <end position="90"/>
    </location>
</feature>
<name>A0ABW6X364_9ACTN</name>
<keyword evidence="4" id="KW-1185">Reference proteome</keyword>
<evidence type="ECO:0000256" key="1">
    <source>
        <dbReference type="SAM" id="MobiDB-lite"/>
    </source>
</evidence>
<protein>
    <submittedName>
        <fullName evidence="3">Uncharacterized protein</fullName>
    </submittedName>
</protein>
<keyword evidence="2" id="KW-1133">Transmembrane helix</keyword>
<organism evidence="3 4">
    <name type="scientific">Streptomyces argenteolus</name>
    <dbReference type="NCBI Taxonomy" id="67274"/>
    <lineage>
        <taxon>Bacteria</taxon>
        <taxon>Bacillati</taxon>
        <taxon>Actinomycetota</taxon>
        <taxon>Actinomycetes</taxon>
        <taxon>Kitasatosporales</taxon>
        <taxon>Streptomycetaceae</taxon>
        <taxon>Streptomyces</taxon>
    </lineage>
</organism>
<reference evidence="3 4" key="1">
    <citation type="submission" date="2024-10" db="EMBL/GenBank/DDBJ databases">
        <title>The Natural Products Discovery Center: Release of the First 8490 Sequenced Strains for Exploring Actinobacteria Biosynthetic Diversity.</title>
        <authorList>
            <person name="Kalkreuter E."/>
            <person name="Kautsar S.A."/>
            <person name="Yang D."/>
            <person name="Bader C.D."/>
            <person name="Teijaro C.N."/>
            <person name="Fluegel L."/>
            <person name="Davis C.M."/>
            <person name="Simpson J.R."/>
            <person name="Lauterbach L."/>
            <person name="Steele A.D."/>
            <person name="Gui C."/>
            <person name="Meng S."/>
            <person name="Li G."/>
            <person name="Viehrig K."/>
            <person name="Ye F."/>
            <person name="Su P."/>
            <person name="Kiefer A.F."/>
            <person name="Nichols A."/>
            <person name="Cepeda A.J."/>
            <person name="Yan W."/>
            <person name="Fan B."/>
            <person name="Jiang Y."/>
            <person name="Adhikari A."/>
            <person name="Zheng C.-J."/>
            <person name="Schuster L."/>
            <person name="Cowan T.M."/>
            <person name="Smanski M.J."/>
            <person name="Chevrette M.G."/>
            <person name="De Carvalho L.P.S."/>
            <person name="Shen B."/>
        </authorList>
    </citation>
    <scope>NUCLEOTIDE SEQUENCE [LARGE SCALE GENOMIC DNA]</scope>
    <source>
        <strain evidence="3 4">NPDC012540</strain>
    </source>
</reference>
<keyword evidence="2" id="KW-0812">Transmembrane</keyword>
<evidence type="ECO:0000313" key="4">
    <source>
        <dbReference type="Proteomes" id="UP001602322"/>
    </source>
</evidence>
<gene>
    <name evidence="3" type="ORF">ACFY8O_06020</name>
</gene>
<feature type="region of interest" description="Disordered" evidence="1">
    <location>
        <begin position="93"/>
        <end position="136"/>
    </location>
</feature>
<dbReference type="Proteomes" id="UP001602322">
    <property type="component" value="Unassembled WGS sequence"/>
</dbReference>
<proteinExistence type="predicted"/>
<sequence length="281" mass="28499">MSENHSNGPMRWDEHARGGAGGWVRASADPQGPPGEPAPGADPGQGPAPDPGPGPAPDPGRRTFPKKHVLLAVGGGLAFAAVVLVTAHAVRPSPPEAGHSAAPSVSGSPAPAVEGSTASGAAGPSGPSTATAEEQATAVDALLERSESDRQQVIDAVNAVEACASESSVADAGTALDAAAVRREELITGLAELDLGELPSGPPAARSLRTGWQHSADADRAFADWAHDARGCSPGSVPRTASYRQGVRSSELATEAKQDFLSLWTPISDRYGLPERDTAQL</sequence>
<feature type="compositionally biased region" description="Low complexity" evidence="1">
    <location>
        <begin position="97"/>
        <end position="132"/>
    </location>
</feature>
<evidence type="ECO:0000313" key="3">
    <source>
        <dbReference type="EMBL" id="MFF5895472.1"/>
    </source>
</evidence>
<comment type="caution">
    <text evidence="3">The sequence shown here is derived from an EMBL/GenBank/DDBJ whole genome shotgun (WGS) entry which is preliminary data.</text>
</comment>
<feature type="region of interest" description="Disordered" evidence="1">
    <location>
        <begin position="1"/>
        <end position="64"/>
    </location>
</feature>
<evidence type="ECO:0000256" key="2">
    <source>
        <dbReference type="SAM" id="Phobius"/>
    </source>
</evidence>
<accession>A0ABW6X364</accession>
<feature type="compositionally biased region" description="Pro residues" evidence="1">
    <location>
        <begin position="46"/>
        <end position="58"/>
    </location>
</feature>
<dbReference type="RefSeq" id="WP_387899222.1">
    <property type="nucleotide sequence ID" value="NZ_JBIBEG010000001.1"/>
</dbReference>
<dbReference type="EMBL" id="JBIBEG010000001">
    <property type="protein sequence ID" value="MFF5895472.1"/>
    <property type="molecule type" value="Genomic_DNA"/>
</dbReference>
<keyword evidence="2" id="KW-0472">Membrane</keyword>